<keyword evidence="4" id="KW-0175">Coiled coil</keyword>
<sequence>MKAQKSEQLTIEGLKEPVEILKDKWGISHIYADTEYDLFFAQGYNAARDRLFQFEIWRAQATGTTAEIIGPRAIKRDHGTRLFKFRGDMDQEMKHYHPRGDQIIPAYVDGVNAYIKEALKKPEDLPLPFQILGIKPKLWTPEVVISRHQGLLGNIGTELATARAVCKIGAEKVKELNYYHPEEPDLEIVDPVNCESLLENDILDLYYAYRRGIRFSPDDVMMADLRNDTENYQKMLATLIEEEERLEKDEKKDIGSNNWVVSGDLTQDGYPMMVNDPHRRQSVPSLRYWVHLNGPGWNVIGGGEPEIPGVSIGHNEYGAWGLTVFSTDGEDLYVYKTNPDNRDQYWYKGEWEEMRILEETIEVKGSDPVTVELRYTRHGPVTFHDDERNLAYAVRPAWMEVGGAPYLASLRMNQAKNWEEFREACSYSNIPGENMVWADREGNIGNQAVGIAPIRRNFSGMVPVPGDGRYEWDGYLPIKAKPHEYNPDRGYIETSNQNYTSPDYPYMDAIGYSWADPYRWARASEVLGSGRKFNMMDMIKLQHDYLSVPARTIVPLFAGLKAEDEQVEQARKLLLNWDFVLDKNSIEAGIYVAFERVLDDNLEELKIPEEAQRYIGLGMKRNIEFLLAPDEDFGPNPMSGRDDFLLNALAEGVQGLREKLGPEIEDWVYGQEDYKHALIRHPLSPAVDESTRKKLNVGPVPRGGNGNTVGSTGGGDNQTSGASFRIFVDTRNWDNTLGMNTPGQVGDPDSPLYDNLFALWANDKVFPAFFSRDKIEGVTYEHLKLQPEN</sequence>
<dbReference type="Gene3D" id="3.60.20.10">
    <property type="entry name" value="Glutamine Phosphoribosylpyrophosphate, subunit 1, domain 1"/>
    <property type="match status" value="1"/>
</dbReference>
<dbReference type="RefSeq" id="WP_390299702.1">
    <property type="nucleotide sequence ID" value="NZ_JBHULI010000022.1"/>
</dbReference>
<comment type="caution">
    <text evidence="6">The sequence shown here is derived from an EMBL/GenBank/DDBJ whole genome shotgun (WGS) entry which is preliminary data.</text>
</comment>
<feature type="region of interest" description="Disordered" evidence="5">
    <location>
        <begin position="689"/>
        <end position="721"/>
    </location>
</feature>
<dbReference type="Pfam" id="PF01804">
    <property type="entry name" value="Penicil_amidase"/>
    <property type="match status" value="1"/>
</dbReference>
<dbReference type="Gene3D" id="2.30.120.10">
    <property type="match status" value="1"/>
</dbReference>
<organism evidence="6 7">
    <name type="scientific">Gracilimonas halophila</name>
    <dbReference type="NCBI Taxonomy" id="1834464"/>
    <lineage>
        <taxon>Bacteria</taxon>
        <taxon>Pseudomonadati</taxon>
        <taxon>Balneolota</taxon>
        <taxon>Balneolia</taxon>
        <taxon>Balneolales</taxon>
        <taxon>Balneolaceae</taxon>
        <taxon>Gracilimonas</taxon>
    </lineage>
</organism>
<keyword evidence="7" id="KW-1185">Reference proteome</keyword>
<name>A0ABW5JJV0_9BACT</name>
<dbReference type="Gene3D" id="1.10.439.10">
    <property type="entry name" value="Penicillin Amidohydrolase, domain 1"/>
    <property type="match status" value="1"/>
</dbReference>
<protein>
    <submittedName>
        <fullName evidence="6">Penicillin acylase family protein</fullName>
    </submittedName>
</protein>
<evidence type="ECO:0000313" key="6">
    <source>
        <dbReference type="EMBL" id="MFD2531872.1"/>
    </source>
</evidence>
<keyword evidence="3" id="KW-0865">Zymogen</keyword>
<dbReference type="PIRSF" id="PIRSF001227">
    <property type="entry name" value="Pen_acylase"/>
    <property type="match status" value="1"/>
</dbReference>
<dbReference type="InterPro" id="IPR023343">
    <property type="entry name" value="Penicillin_amidase_dom1"/>
</dbReference>
<dbReference type="Proteomes" id="UP001597460">
    <property type="component" value="Unassembled WGS sequence"/>
</dbReference>
<reference evidence="7" key="1">
    <citation type="journal article" date="2019" name="Int. J. Syst. Evol. Microbiol.">
        <title>The Global Catalogue of Microorganisms (GCM) 10K type strain sequencing project: providing services to taxonomists for standard genome sequencing and annotation.</title>
        <authorList>
            <consortium name="The Broad Institute Genomics Platform"/>
            <consortium name="The Broad Institute Genome Sequencing Center for Infectious Disease"/>
            <person name="Wu L."/>
            <person name="Ma J."/>
        </authorList>
    </citation>
    <scope>NUCLEOTIDE SEQUENCE [LARGE SCALE GENOMIC DNA]</scope>
    <source>
        <strain evidence="7">KCTC 52042</strain>
    </source>
</reference>
<proteinExistence type="inferred from homology"/>
<evidence type="ECO:0000313" key="7">
    <source>
        <dbReference type="Proteomes" id="UP001597460"/>
    </source>
</evidence>
<dbReference type="InterPro" id="IPR043147">
    <property type="entry name" value="Penicillin_amidase_A-knob"/>
</dbReference>
<dbReference type="InterPro" id="IPR029055">
    <property type="entry name" value="Ntn_hydrolases_N"/>
</dbReference>
<dbReference type="CDD" id="cd03747">
    <property type="entry name" value="Ntn_PGA_like"/>
    <property type="match status" value="1"/>
</dbReference>
<dbReference type="Gene3D" id="1.10.1400.10">
    <property type="match status" value="1"/>
</dbReference>
<dbReference type="PANTHER" id="PTHR34218">
    <property type="entry name" value="PEPTIDASE S45 PENICILLIN AMIDASE"/>
    <property type="match status" value="1"/>
</dbReference>
<evidence type="ECO:0000256" key="4">
    <source>
        <dbReference type="SAM" id="Coils"/>
    </source>
</evidence>
<dbReference type="InterPro" id="IPR002692">
    <property type="entry name" value="S45"/>
</dbReference>
<dbReference type="InterPro" id="IPR014395">
    <property type="entry name" value="Pen/GL7ACA/AHL_acylase"/>
</dbReference>
<comment type="similarity">
    <text evidence="1">Belongs to the peptidase S45 family.</text>
</comment>
<evidence type="ECO:0000256" key="1">
    <source>
        <dbReference type="ARBA" id="ARBA00006586"/>
    </source>
</evidence>
<dbReference type="EMBL" id="JBHULI010000022">
    <property type="protein sequence ID" value="MFD2531872.1"/>
    <property type="molecule type" value="Genomic_DNA"/>
</dbReference>
<accession>A0ABW5JJV0</accession>
<evidence type="ECO:0000256" key="5">
    <source>
        <dbReference type="SAM" id="MobiDB-lite"/>
    </source>
</evidence>
<gene>
    <name evidence="6" type="ORF">ACFSVN_05400</name>
</gene>
<evidence type="ECO:0000256" key="3">
    <source>
        <dbReference type="ARBA" id="ARBA00023145"/>
    </source>
</evidence>
<keyword evidence="2" id="KW-0378">Hydrolase</keyword>
<dbReference type="InterPro" id="IPR043146">
    <property type="entry name" value="Penicillin_amidase_N_B-knob"/>
</dbReference>
<evidence type="ECO:0000256" key="2">
    <source>
        <dbReference type="ARBA" id="ARBA00022801"/>
    </source>
</evidence>
<feature type="compositionally biased region" description="Gly residues" evidence="5">
    <location>
        <begin position="701"/>
        <end position="716"/>
    </location>
</feature>
<feature type="coiled-coil region" evidence="4">
    <location>
        <begin position="222"/>
        <end position="252"/>
    </location>
</feature>
<dbReference type="SUPFAM" id="SSF56235">
    <property type="entry name" value="N-terminal nucleophile aminohydrolases (Ntn hydrolases)"/>
    <property type="match status" value="1"/>
</dbReference>
<dbReference type="PANTHER" id="PTHR34218:SF4">
    <property type="entry name" value="ACYL-HOMOSERINE LACTONE ACYLASE QUIP"/>
    <property type="match status" value="1"/>
</dbReference>